<accession>A0A2W5SEI1</accession>
<dbReference type="Proteomes" id="UP000248975">
    <property type="component" value="Unassembled WGS sequence"/>
</dbReference>
<evidence type="ECO:0000256" key="1">
    <source>
        <dbReference type="SAM" id="MobiDB-lite"/>
    </source>
</evidence>
<evidence type="ECO:0000313" key="3">
    <source>
        <dbReference type="Proteomes" id="UP000248975"/>
    </source>
</evidence>
<organism evidence="2 3">
    <name type="scientific">Cereibacter sphaeroides</name>
    <name type="common">Rhodobacter sphaeroides</name>
    <dbReference type="NCBI Taxonomy" id="1063"/>
    <lineage>
        <taxon>Bacteria</taxon>
        <taxon>Pseudomonadati</taxon>
        <taxon>Pseudomonadota</taxon>
        <taxon>Alphaproteobacteria</taxon>
        <taxon>Rhodobacterales</taxon>
        <taxon>Paracoccaceae</taxon>
        <taxon>Cereibacter</taxon>
    </lineage>
</organism>
<evidence type="ECO:0000313" key="2">
    <source>
        <dbReference type="EMBL" id="PZR00610.1"/>
    </source>
</evidence>
<feature type="compositionally biased region" description="Basic and acidic residues" evidence="1">
    <location>
        <begin position="51"/>
        <end position="116"/>
    </location>
</feature>
<feature type="region of interest" description="Disordered" evidence="1">
    <location>
        <begin position="42"/>
        <end position="116"/>
    </location>
</feature>
<gene>
    <name evidence="2" type="ORF">DI533_08690</name>
</gene>
<dbReference type="AlphaFoldDB" id="A0A2W5SEI1"/>
<protein>
    <submittedName>
        <fullName evidence="2">Uncharacterized protein</fullName>
    </submittedName>
</protein>
<comment type="caution">
    <text evidence="2">The sequence shown here is derived from an EMBL/GenBank/DDBJ whole genome shotgun (WGS) entry which is preliminary data.</text>
</comment>
<reference evidence="2 3" key="1">
    <citation type="submission" date="2017-08" db="EMBL/GenBank/DDBJ databases">
        <title>Infants hospitalized years apart are colonized by the same room-sourced microbial strains.</title>
        <authorList>
            <person name="Brooks B."/>
            <person name="Olm M.R."/>
            <person name="Firek B.A."/>
            <person name="Baker R."/>
            <person name="Thomas B.C."/>
            <person name="Morowitz M.J."/>
            <person name="Banfield J.F."/>
        </authorList>
    </citation>
    <scope>NUCLEOTIDE SEQUENCE [LARGE SCALE GENOMIC DNA]</scope>
    <source>
        <strain evidence="2">S2_003_000_R2_11</strain>
    </source>
</reference>
<sequence length="116" mass="11744">MKHSLPDIVAFGLGVFLLTVSANATLARQSGTLVEDDGTHFGVEHISGQDSARDIAERNDTAGDDNGRRGGGRGADDGANHDSGDDQGGRGDGSDDGASHDSGDDHGGRGRGGDDN</sequence>
<dbReference type="EMBL" id="QFQS01000001">
    <property type="protein sequence ID" value="PZR00610.1"/>
    <property type="molecule type" value="Genomic_DNA"/>
</dbReference>
<proteinExistence type="predicted"/>
<name>A0A2W5SEI1_CERSP</name>